<evidence type="ECO:0000256" key="1">
    <source>
        <dbReference type="ARBA" id="ARBA00006295"/>
    </source>
</evidence>
<dbReference type="InterPro" id="IPR004437">
    <property type="entry name" value="ParB/RepB/Spo0J"/>
</dbReference>
<dbReference type="InterPro" id="IPR041468">
    <property type="entry name" value="HTH_ParB/Spo0J"/>
</dbReference>
<dbReference type="PANTHER" id="PTHR33375:SF1">
    <property type="entry name" value="CHROMOSOME-PARTITIONING PROTEIN PARB-RELATED"/>
    <property type="match status" value="1"/>
</dbReference>
<dbReference type="Gene3D" id="3.90.1530.30">
    <property type="match status" value="1"/>
</dbReference>
<proteinExistence type="inferred from homology"/>
<protein>
    <submittedName>
        <fullName evidence="4">ParB/RepB/Spo0J family partition protein</fullName>
    </submittedName>
</protein>
<dbReference type="NCBIfam" id="TIGR00180">
    <property type="entry name" value="parB_part"/>
    <property type="match status" value="1"/>
</dbReference>
<comment type="similarity">
    <text evidence="1">Belongs to the ParB family.</text>
</comment>
<organism evidence="4 5">
    <name type="scientific">Brachybacterium kimchii</name>
    <dbReference type="NCBI Taxonomy" id="2942909"/>
    <lineage>
        <taxon>Bacteria</taxon>
        <taxon>Bacillati</taxon>
        <taxon>Actinomycetota</taxon>
        <taxon>Actinomycetes</taxon>
        <taxon>Micrococcales</taxon>
        <taxon>Dermabacteraceae</taxon>
        <taxon>Brachybacterium</taxon>
    </lineage>
</organism>
<dbReference type="SUPFAM" id="SSF110849">
    <property type="entry name" value="ParB/Sulfiredoxin"/>
    <property type="match status" value="1"/>
</dbReference>
<evidence type="ECO:0000256" key="2">
    <source>
        <dbReference type="ARBA" id="ARBA00022829"/>
    </source>
</evidence>
<keyword evidence="2" id="KW-0159">Chromosome partition</keyword>
<accession>A0ABY4N998</accession>
<keyword evidence="5" id="KW-1185">Reference proteome</keyword>
<dbReference type="InterPro" id="IPR003115">
    <property type="entry name" value="ParB_N"/>
</dbReference>
<dbReference type="InterPro" id="IPR036086">
    <property type="entry name" value="ParB/Sulfiredoxin_sf"/>
</dbReference>
<sequence>MEQITLVQIEKLHPHEYNPRIDAAQVEDLVASVREHGIEVPLVAAPAAGNGDEYVVLGGHRRLTAAHELGLTEVPVQIRADLTDAKTQLAFMATENLMRDQLSAVEEARLVQDMLDLGMTEAEVAKQTALGRARVKERRRLGRLAEQTGEKVHRGQISVDQALIIAEYADDEESAASLEEAAGTYNFDWAVSRAKQRREQVRIREEAERSVKATGARLVDFDTDMVGLDELISEGRWETKKLEEAAADEIGADEWTDLVIAEHRSCPGHAARLTYGNQLQYGCDQAETQHPATAAAETAEEPAPDPWDELTPEGFEAAAIHRLTWLRSHLPALDLTDWVHERTVDAVVSSAWTSYGDNTQMIGLLEGITGAEGKNAVRKALDKLPTPALTYLDVNHWNLVRDHDGMARGRNGSSYWGPASSIRKLLTLTAYDPSPVEARACELATGTTWDGDPVEAEAGEAA</sequence>
<evidence type="ECO:0000313" key="4">
    <source>
        <dbReference type="EMBL" id="UQN30684.1"/>
    </source>
</evidence>
<evidence type="ECO:0000313" key="5">
    <source>
        <dbReference type="Proteomes" id="UP001055868"/>
    </source>
</evidence>
<dbReference type="Pfam" id="PF02195">
    <property type="entry name" value="ParB_N"/>
    <property type="match status" value="1"/>
</dbReference>
<dbReference type="Gene3D" id="1.10.10.2830">
    <property type="match status" value="1"/>
</dbReference>
<gene>
    <name evidence="4" type="ORF">M4486_05110</name>
</gene>
<dbReference type="EMBL" id="CP097218">
    <property type="protein sequence ID" value="UQN30684.1"/>
    <property type="molecule type" value="Genomic_DNA"/>
</dbReference>
<dbReference type="PANTHER" id="PTHR33375">
    <property type="entry name" value="CHROMOSOME-PARTITIONING PROTEIN PARB-RELATED"/>
    <property type="match status" value="1"/>
</dbReference>
<reference evidence="4" key="1">
    <citation type="submission" date="2022-05" db="EMBL/GenBank/DDBJ databases">
        <title>Genomic analysis of Brachybacterium sp. CBA3104.</title>
        <authorList>
            <person name="Roh S.W."/>
            <person name="Kim Y.B."/>
            <person name="Kim Y."/>
        </authorList>
    </citation>
    <scope>NUCLEOTIDE SEQUENCE</scope>
    <source>
        <strain evidence="4">CBA3104</strain>
    </source>
</reference>
<dbReference type="Pfam" id="PF17762">
    <property type="entry name" value="HTH_ParB"/>
    <property type="match status" value="1"/>
</dbReference>
<name>A0ABY4N998_9MICO</name>
<feature type="domain" description="ParB-like N-terminal" evidence="3">
    <location>
        <begin position="5"/>
        <end position="97"/>
    </location>
</feature>
<evidence type="ECO:0000259" key="3">
    <source>
        <dbReference type="SMART" id="SM00470"/>
    </source>
</evidence>
<dbReference type="SMART" id="SM00470">
    <property type="entry name" value="ParB"/>
    <property type="match status" value="1"/>
</dbReference>
<dbReference type="InterPro" id="IPR050336">
    <property type="entry name" value="Chromosome_partition/occlusion"/>
</dbReference>
<dbReference type="Proteomes" id="UP001055868">
    <property type="component" value="Chromosome"/>
</dbReference>
<dbReference type="RefSeq" id="WP_249480092.1">
    <property type="nucleotide sequence ID" value="NZ_CP097218.1"/>
</dbReference>